<gene>
    <name evidence="3" type="ORF">HK100_012293</name>
</gene>
<feature type="compositionally biased region" description="Polar residues" evidence="1">
    <location>
        <begin position="926"/>
        <end position="952"/>
    </location>
</feature>
<feature type="region of interest" description="Disordered" evidence="1">
    <location>
        <begin position="926"/>
        <end position="984"/>
    </location>
</feature>
<dbReference type="Pfam" id="PF00651">
    <property type="entry name" value="BTB"/>
    <property type="match status" value="1"/>
</dbReference>
<feature type="compositionally biased region" description="Pro residues" evidence="1">
    <location>
        <begin position="636"/>
        <end position="645"/>
    </location>
</feature>
<dbReference type="InterPro" id="IPR000210">
    <property type="entry name" value="BTB/POZ_dom"/>
</dbReference>
<evidence type="ECO:0000313" key="3">
    <source>
        <dbReference type="EMBL" id="KAJ3121630.1"/>
    </source>
</evidence>
<dbReference type="EMBL" id="JADGJH010000866">
    <property type="protein sequence ID" value="KAJ3121630.1"/>
    <property type="molecule type" value="Genomic_DNA"/>
</dbReference>
<dbReference type="SUPFAM" id="SSF54695">
    <property type="entry name" value="POZ domain"/>
    <property type="match status" value="1"/>
</dbReference>
<reference evidence="3" key="1">
    <citation type="submission" date="2020-05" db="EMBL/GenBank/DDBJ databases">
        <title>Phylogenomic resolution of chytrid fungi.</title>
        <authorList>
            <person name="Stajich J.E."/>
            <person name="Amses K."/>
            <person name="Simmons R."/>
            <person name="Seto K."/>
            <person name="Myers J."/>
            <person name="Bonds A."/>
            <person name="Quandt C.A."/>
            <person name="Barry K."/>
            <person name="Liu P."/>
            <person name="Grigoriev I."/>
            <person name="Longcore J.E."/>
            <person name="James T.Y."/>
        </authorList>
    </citation>
    <scope>NUCLEOTIDE SEQUENCE</scope>
    <source>
        <strain evidence="3">JEL0513</strain>
    </source>
</reference>
<feature type="compositionally biased region" description="Low complexity" evidence="1">
    <location>
        <begin position="961"/>
        <end position="984"/>
    </location>
</feature>
<proteinExistence type="predicted"/>
<organism evidence="3 4">
    <name type="scientific">Physocladia obscura</name>
    <dbReference type="NCBI Taxonomy" id="109957"/>
    <lineage>
        <taxon>Eukaryota</taxon>
        <taxon>Fungi</taxon>
        <taxon>Fungi incertae sedis</taxon>
        <taxon>Chytridiomycota</taxon>
        <taxon>Chytridiomycota incertae sedis</taxon>
        <taxon>Chytridiomycetes</taxon>
        <taxon>Chytridiales</taxon>
        <taxon>Chytriomycetaceae</taxon>
        <taxon>Physocladia</taxon>
    </lineage>
</organism>
<sequence>MDANVSTGVLLWEHGAQMADVVVVVRGMGEEAMLRLHSLVLAQKSAFFATRLSPVWSTSQDTITQITTAHEDSAHDRVVLDVDLPTSVMQAALRLLYTDSFDKDVRDTQTAAELLAAFQFLAADSPIAWCCNFLVRECIRLNDSKTLRTLRDKYPLSPFFSESTGALSSAMTSPNPVLNNPKLLRSPTNSMTVQDLGLLIAKSSLKTGAKFLQFVATEIQENERLRFHASNGLALIHGFETFLMDIEKHRNKLVEEVLEDNERLEQFEDEDFSDGSNSSSNGSDNSDDWEDEPGAGAVGADRLNPPRRMHSPTDSLDRNRLRRRKERNIQLTKLRHILARRRAKRERQLALLKHNYILQSVRLFKLFHRALPLQKIIILDSWISTGHELFCNVVEIDNEKDNGQEDSIESIIFNDHEFDASDSEESDYDEFNVDDDFNDEEENDFNDRDSSLRVTDSERLILPDGSTASDMDDSESVVLDGGRGLNNTTTIVADESSTKDTAVHTEQTPHQQRRSTVTINEVISPAPLAGILAPHPVRAYTPHSSILTSDLAYQAATASNGSGTVPFKSPAQKPFDLSILATTKESNNSGGGSVSFRSPAEEAFELKTFDENSPMSVTPTRDIPAQSLSNVTTGSSPPPVPPVSLPPSTTIETASTAYPPAPILGSAFRSNPSSLSTSTTHLGFALKTKIKTTATSLVYGGDSSSVGGGAPSTSGSVSGRQQVTTPPPPMSPNRLRPRNKWGSISNNGDTSGFGGGGGFEGSSGSSRFYHSVKARVAAQVRLEKCLEFALAELSVLAGAGTLDEWIENGGGEDMKFSLQTRKDFTYDSGLFNSDDSDSDVSENERPAVNNNVANHHRNHHNRNRVTPNNILTDENIGSIAETYTSDIIKYAIAYNLPKNGGPTLINIFVCLFDILVAVAYRGPPSNTNTGFDSDRSNTCGYDSTSTPQSLTSPKHRHVSQASSHASHLSATTTATTAPLESTPSHPVYKPQSYAGFSYSPKLGDMSVRSGFSIVTNERLDGYVAEIVGGVRNVRMRQFLVKTVVVDHGDGVGRRTGRAIIEGMKGVNLGMKGKSVRLE</sequence>
<dbReference type="CDD" id="cd18186">
    <property type="entry name" value="BTB_POZ_ZBTB_KLHL-like"/>
    <property type="match status" value="1"/>
</dbReference>
<evidence type="ECO:0000313" key="4">
    <source>
        <dbReference type="Proteomes" id="UP001211907"/>
    </source>
</evidence>
<accession>A0AAD5SZY6</accession>
<dbReference type="Proteomes" id="UP001211907">
    <property type="component" value="Unassembled WGS sequence"/>
</dbReference>
<dbReference type="InterPro" id="IPR011333">
    <property type="entry name" value="SKP1/BTB/POZ_sf"/>
</dbReference>
<dbReference type="PROSITE" id="PS50097">
    <property type="entry name" value="BTB"/>
    <property type="match status" value="1"/>
</dbReference>
<feature type="region of interest" description="Disordered" evidence="1">
    <location>
        <begin position="607"/>
        <end position="657"/>
    </location>
</feature>
<feature type="domain" description="BTB" evidence="2">
    <location>
        <begin position="19"/>
        <end position="105"/>
    </location>
</feature>
<protein>
    <recommendedName>
        <fullName evidence="2">BTB domain-containing protein</fullName>
    </recommendedName>
</protein>
<feature type="compositionally biased region" description="Low complexity" evidence="1">
    <location>
        <begin position="274"/>
        <end position="284"/>
    </location>
</feature>
<evidence type="ECO:0000259" key="2">
    <source>
        <dbReference type="PROSITE" id="PS50097"/>
    </source>
</evidence>
<keyword evidence="4" id="KW-1185">Reference proteome</keyword>
<dbReference type="Gene3D" id="3.30.710.10">
    <property type="entry name" value="Potassium Channel Kv1.1, Chain A"/>
    <property type="match status" value="1"/>
</dbReference>
<feature type="region of interest" description="Disordered" evidence="1">
    <location>
        <begin position="419"/>
        <end position="449"/>
    </location>
</feature>
<dbReference type="AlphaFoldDB" id="A0AAD5SZY6"/>
<evidence type="ECO:0000256" key="1">
    <source>
        <dbReference type="SAM" id="MobiDB-lite"/>
    </source>
</evidence>
<feature type="compositionally biased region" description="Polar residues" evidence="1">
    <location>
        <begin position="713"/>
        <end position="724"/>
    </location>
</feature>
<dbReference type="SMART" id="SM00225">
    <property type="entry name" value="BTB"/>
    <property type="match status" value="1"/>
</dbReference>
<feature type="region of interest" description="Disordered" evidence="1">
    <location>
        <begin position="701"/>
        <end position="758"/>
    </location>
</feature>
<comment type="caution">
    <text evidence="3">The sequence shown here is derived from an EMBL/GenBank/DDBJ whole genome shotgun (WGS) entry which is preliminary data.</text>
</comment>
<feature type="compositionally biased region" description="Acidic residues" evidence="1">
    <location>
        <begin position="420"/>
        <end position="444"/>
    </location>
</feature>
<name>A0AAD5SZY6_9FUNG</name>
<feature type="region of interest" description="Disordered" evidence="1">
    <location>
        <begin position="267"/>
        <end position="322"/>
    </location>
</feature>